<dbReference type="CDD" id="cd12797">
    <property type="entry name" value="M23_peptidase"/>
    <property type="match status" value="1"/>
</dbReference>
<organism evidence="3 4">
    <name type="scientific">Candidatus Staskawiczbacteria bacterium RIFCSPLOWO2_12_FULL_37_15</name>
    <dbReference type="NCBI Taxonomy" id="1802218"/>
    <lineage>
        <taxon>Bacteria</taxon>
        <taxon>Candidatus Staskawicziibacteriota</taxon>
    </lineage>
</organism>
<feature type="transmembrane region" description="Helical" evidence="1">
    <location>
        <begin position="48"/>
        <end position="66"/>
    </location>
</feature>
<dbReference type="Gene3D" id="3.10.350.10">
    <property type="entry name" value="LysM domain"/>
    <property type="match status" value="2"/>
</dbReference>
<reference evidence="3 4" key="1">
    <citation type="journal article" date="2016" name="Nat. Commun.">
        <title>Thousands of microbial genomes shed light on interconnected biogeochemical processes in an aquifer system.</title>
        <authorList>
            <person name="Anantharaman K."/>
            <person name="Brown C.T."/>
            <person name="Hug L.A."/>
            <person name="Sharon I."/>
            <person name="Castelle C.J."/>
            <person name="Probst A.J."/>
            <person name="Thomas B.C."/>
            <person name="Singh A."/>
            <person name="Wilkins M.J."/>
            <person name="Karaoz U."/>
            <person name="Brodie E.L."/>
            <person name="Williams K.H."/>
            <person name="Hubbard S.S."/>
            <person name="Banfield J.F."/>
        </authorList>
    </citation>
    <scope>NUCLEOTIDE SEQUENCE [LARGE SCALE GENOMIC DNA]</scope>
</reference>
<dbReference type="PANTHER" id="PTHR21666">
    <property type="entry name" value="PEPTIDASE-RELATED"/>
    <property type="match status" value="1"/>
</dbReference>
<dbReference type="InterPro" id="IPR036779">
    <property type="entry name" value="LysM_dom_sf"/>
</dbReference>
<feature type="domain" description="LysM" evidence="2">
    <location>
        <begin position="149"/>
        <end position="193"/>
    </location>
</feature>
<proteinExistence type="predicted"/>
<dbReference type="SMART" id="SM00257">
    <property type="entry name" value="LysM"/>
    <property type="match status" value="2"/>
</dbReference>
<dbReference type="GO" id="GO:0004222">
    <property type="term" value="F:metalloendopeptidase activity"/>
    <property type="evidence" value="ECO:0007669"/>
    <property type="project" value="TreeGrafter"/>
</dbReference>
<evidence type="ECO:0000256" key="1">
    <source>
        <dbReference type="SAM" id="Phobius"/>
    </source>
</evidence>
<dbReference type="InterPro" id="IPR011055">
    <property type="entry name" value="Dup_hybrid_motif"/>
</dbReference>
<dbReference type="InterPro" id="IPR016047">
    <property type="entry name" value="M23ase_b-sheet_dom"/>
</dbReference>
<keyword evidence="1" id="KW-0472">Membrane</keyword>
<dbReference type="CDD" id="cd00118">
    <property type="entry name" value="LysM"/>
    <property type="match status" value="2"/>
</dbReference>
<evidence type="ECO:0000259" key="2">
    <source>
        <dbReference type="PROSITE" id="PS51782"/>
    </source>
</evidence>
<dbReference type="SUPFAM" id="SSF51261">
    <property type="entry name" value="Duplicated hybrid motif"/>
    <property type="match status" value="1"/>
</dbReference>
<protein>
    <recommendedName>
        <fullName evidence="2">LysM domain-containing protein</fullName>
    </recommendedName>
</protein>
<keyword evidence="1" id="KW-0812">Transmembrane</keyword>
<dbReference type="Pfam" id="PF01551">
    <property type="entry name" value="Peptidase_M23"/>
    <property type="match status" value="1"/>
</dbReference>
<feature type="domain" description="LysM" evidence="2">
    <location>
        <begin position="199"/>
        <end position="243"/>
    </location>
</feature>
<evidence type="ECO:0000313" key="3">
    <source>
        <dbReference type="EMBL" id="OGZ76685.1"/>
    </source>
</evidence>
<comment type="caution">
    <text evidence="3">The sequence shown here is derived from an EMBL/GenBank/DDBJ whole genome shotgun (WGS) entry which is preliminary data.</text>
</comment>
<dbReference type="PROSITE" id="PS51782">
    <property type="entry name" value="LYSM"/>
    <property type="match status" value="2"/>
</dbReference>
<gene>
    <name evidence="3" type="ORF">A3G45_00175</name>
</gene>
<accession>A0A1G2IPJ0</accession>
<dbReference type="Gene3D" id="2.70.70.10">
    <property type="entry name" value="Glucose Permease (Domain IIA)"/>
    <property type="match status" value="1"/>
</dbReference>
<dbReference type="Pfam" id="PF01476">
    <property type="entry name" value="LysM"/>
    <property type="match status" value="2"/>
</dbReference>
<dbReference type="InterPro" id="IPR050570">
    <property type="entry name" value="Cell_wall_metabolism_enzyme"/>
</dbReference>
<evidence type="ECO:0000313" key="4">
    <source>
        <dbReference type="Proteomes" id="UP000178632"/>
    </source>
</evidence>
<dbReference type="PANTHER" id="PTHR21666:SF270">
    <property type="entry name" value="MUREIN HYDROLASE ACTIVATOR ENVC"/>
    <property type="match status" value="1"/>
</dbReference>
<dbReference type="EMBL" id="MHPE01000028">
    <property type="protein sequence ID" value="OGZ76685.1"/>
    <property type="molecule type" value="Genomic_DNA"/>
</dbReference>
<dbReference type="Proteomes" id="UP000178632">
    <property type="component" value="Unassembled WGS sequence"/>
</dbReference>
<keyword evidence="1" id="KW-1133">Transmembrane helix</keyword>
<sequence>MIKIIHIIDFTIIQKIIEKIRIRTARLKRFLQNSKKTANLKGLFRNPFFYFGLAAFVLFGAIYFSSSSFASFNGLNNSQAAFLNSFLKIDNSAKDTPFFAQGESLALETPDLKIVQGNSIGGVSTTQVFSPKVLGDMLGYSSQNRKDVTEYNVQPGDTLQSIAQNYGISVNTLLWANSLTSSSTIKVGQTLVVLPVDGIIYVVKSGDTISDLGKKYKSKVDDVVAFNGLSDEGDIYIGDVLVLPGGAMPPKATGPVHVEVPLADNFFIFPTQGRISQGLHYYNAVDTSNKCGTPVYAAASGIIQRVKYGYNFGGGNYVTILHTENIATYYGHLMTSFVKPGDRVNVGDRIALMGGATGTVGDGLSTGCHLHFQVMGARNPLVKYPIGTAINLK</sequence>
<dbReference type="AlphaFoldDB" id="A0A1G2IPJ0"/>
<name>A0A1G2IPJ0_9BACT</name>
<dbReference type="InterPro" id="IPR018392">
    <property type="entry name" value="LysM"/>
</dbReference>